<dbReference type="EMBL" id="RJKE01000001">
    <property type="protein sequence ID" value="ROO87996.1"/>
    <property type="molecule type" value="Genomic_DNA"/>
</dbReference>
<dbReference type="Proteomes" id="UP000272400">
    <property type="component" value="Unassembled WGS sequence"/>
</dbReference>
<reference evidence="1 2" key="1">
    <citation type="submission" date="2018-11" db="EMBL/GenBank/DDBJ databases">
        <title>Sequencing the genomes of 1000 actinobacteria strains.</title>
        <authorList>
            <person name="Klenk H.-P."/>
        </authorList>
    </citation>
    <scope>NUCLEOTIDE SEQUENCE [LARGE SCALE GENOMIC DNA]</scope>
    <source>
        <strain evidence="1 2">DSM 44254</strain>
    </source>
</reference>
<evidence type="ECO:0000313" key="1">
    <source>
        <dbReference type="EMBL" id="ROO87996.1"/>
    </source>
</evidence>
<name>A0A3N1D3D0_9ACTN</name>
<evidence type="ECO:0000313" key="2">
    <source>
        <dbReference type="Proteomes" id="UP000272400"/>
    </source>
</evidence>
<organism evidence="1 2">
    <name type="scientific">Actinocorallia herbida</name>
    <dbReference type="NCBI Taxonomy" id="58109"/>
    <lineage>
        <taxon>Bacteria</taxon>
        <taxon>Bacillati</taxon>
        <taxon>Actinomycetota</taxon>
        <taxon>Actinomycetes</taxon>
        <taxon>Streptosporangiales</taxon>
        <taxon>Thermomonosporaceae</taxon>
        <taxon>Actinocorallia</taxon>
    </lineage>
</organism>
<dbReference type="RefSeq" id="WP_123667215.1">
    <property type="nucleotide sequence ID" value="NZ_RJKE01000001.1"/>
</dbReference>
<dbReference type="OrthoDB" id="7478453at2"/>
<comment type="caution">
    <text evidence="1">The sequence shown here is derived from an EMBL/GenBank/DDBJ whole genome shotgun (WGS) entry which is preliminary data.</text>
</comment>
<protein>
    <submittedName>
        <fullName evidence="1">Uncharacterized protein</fullName>
    </submittedName>
</protein>
<dbReference type="AlphaFoldDB" id="A0A3N1D3D0"/>
<proteinExistence type="predicted"/>
<keyword evidence="2" id="KW-1185">Reference proteome</keyword>
<gene>
    <name evidence="1" type="ORF">EDD29_5649</name>
</gene>
<sequence>MVSAVGKPGVRLRSAVSAVEIVVVRPAGGVTLQCGGSPMVELDDTGAPADPSGEQVQLGKRYFDEEAGLEVLCTRAGTGPLSVEGRLLQARVPRALPSSD</sequence>
<accession>A0A3N1D3D0</accession>